<dbReference type="InterPro" id="IPR006047">
    <property type="entry name" value="GH13_cat_dom"/>
</dbReference>
<dbReference type="Proteomes" id="UP000324233">
    <property type="component" value="Chromosome"/>
</dbReference>
<feature type="compositionally biased region" description="Low complexity" evidence="1">
    <location>
        <begin position="1"/>
        <end position="12"/>
    </location>
</feature>
<dbReference type="EC" id="5.4.99.15" evidence="3"/>
<dbReference type="PANTHER" id="PTHR10357">
    <property type="entry name" value="ALPHA-AMYLASE FAMILY MEMBER"/>
    <property type="match status" value="1"/>
</dbReference>
<dbReference type="PANTHER" id="PTHR10357:SF216">
    <property type="entry name" value="MALTOOLIGOSYL TREHALOSE SYNTHASE-RELATED"/>
    <property type="match status" value="1"/>
</dbReference>
<proteinExistence type="predicted"/>
<dbReference type="CDD" id="cd11336">
    <property type="entry name" value="AmyAc_MTSase"/>
    <property type="match status" value="1"/>
</dbReference>
<sequence length="1036" mass="117049">MATVTDPPSSDRTPPPAPQGADAPPAPDHTAYSRELYRAALEEIRRRRSLPDATYRMQLHAGFTFRQAEEIVPYLAELGISDAYASPYLKAAPGSTHGYDITDHEQLNPEIGTQAEHDAWLDSLGRHGIGLILDVVPNHMGILGNENPWWNDVLENGQASIHAQDFDIDWAAPTRPENRGRVLLPFLGDVYGVTLEKGELVVGRDGGAFHVQYMEHRYPLDPRSYAAILEPAVGPVSTALGEDAEPVVELKSILTALRNLPEHTETSPGKVAERRREKEVVKRRLATLLESQPVVVGAIDESLRVLNGTPGEPRSFDALDALLSVQPYRLAFWRVASDEINYRRFFDINTLVALRTDREEVMRATHRMVFDIVTRKGATGLRIDHPDGLLDPQRYLERLQQAFVLMTARRLHLDGPRSSEVTWDELRPYLYDIVRPAPVASINDPRLYVVVEKILGSDEPFPEDWVSHGTSGYDALNRINDLYVDLSNSGEFARRYQEWIEDTTPYRELVRQKKYLILEHSLASELHVLSYQLERIALRDRRSRDFTQTVLRHALREVIASFPVYRSYITARKVHDYDKDLVDRAVRSARRRNPVISRSVFDFLRDVLLGRVGAADEVPESEFAPADFAGKFQQVTAPVMAKGLEDTTFYVYNRLLSLNEVGGEPNRFGSSVDSLHRWNQERASRFPHSMTPLATHDTKRSGDVRARINVLSEVPSLWFEALARWSDLNRKHRTLIEDHEAPDHNEEYFFYQNLLGAWPMEGLTPENTASFVERVRGFMQKAIHEAKVHSSWQNPNPDYDQAVDQFVAKVIDPSQNAEFLDDFAELRDLVRRHGMINSLSQTLLKLAMPGVPDTYQGTELWDLSLVDPDNRRPVDYALRARLLRELIAAHDDPQVGPGRLVRDLTSNMVDGRIKLYLHWRALRARREQPDLFTTGEYRGLNPRGANQQSLFAFVRASGDRRAVVAVPRLTTRLCGGHLPLGAESWGDTEVQLEGMGSVTSLRNVFTGETFPIAPEGGTVLKAADLLASFPVALLVG</sequence>
<organism evidence="3 4">
    <name type="scientific">Aquisphaera giovannonii</name>
    <dbReference type="NCBI Taxonomy" id="406548"/>
    <lineage>
        <taxon>Bacteria</taxon>
        <taxon>Pseudomonadati</taxon>
        <taxon>Planctomycetota</taxon>
        <taxon>Planctomycetia</taxon>
        <taxon>Isosphaerales</taxon>
        <taxon>Isosphaeraceae</taxon>
        <taxon>Aquisphaera</taxon>
    </lineage>
</organism>
<dbReference type="SUPFAM" id="SSF51445">
    <property type="entry name" value="(Trans)glycosidases"/>
    <property type="match status" value="1"/>
</dbReference>
<dbReference type="OrthoDB" id="9805159at2"/>
<dbReference type="RefSeq" id="WP_148596726.1">
    <property type="nucleotide sequence ID" value="NZ_CP042997.1"/>
</dbReference>
<dbReference type="Pfam" id="PF00128">
    <property type="entry name" value="Alpha-amylase"/>
    <property type="match status" value="1"/>
</dbReference>
<dbReference type="KEGG" id="agv:OJF2_57110"/>
<evidence type="ECO:0000256" key="1">
    <source>
        <dbReference type="SAM" id="MobiDB-lite"/>
    </source>
</evidence>
<dbReference type="EMBL" id="CP042997">
    <property type="protein sequence ID" value="QEH37124.1"/>
    <property type="molecule type" value="Genomic_DNA"/>
</dbReference>
<evidence type="ECO:0000313" key="4">
    <source>
        <dbReference type="Proteomes" id="UP000324233"/>
    </source>
</evidence>
<dbReference type="NCBIfam" id="TIGR02401">
    <property type="entry name" value="trehalose_TreY"/>
    <property type="match status" value="1"/>
</dbReference>
<dbReference type="GO" id="GO:0005992">
    <property type="term" value="P:trehalose biosynthetic process"/>
    <property type="evidence" value="ECO:0007669"/>
    <property type="project" value="TreeGrafter"/>
</dbReference>
<accession>A0A5B9WA34</accession>
<keyword evidence="3" id="KW-0413">Isomerase</keyword>
<dbReference type="InterPro" id="IPR017853">
    <property type="entry name" value="GH"/>
</dbReference>
<dbReference type="GO" id="GO:0047470">
    <property type="term" value="F:(1,4)-alpha-D-glucan 1-alpha-D-glucosylmutase activity"/>
    <property type="evidence" value="ECO:0007669"/>
    <property type="project" value="UniProtKB-EC"/>
</dbReference>
<dbReference type="AlphaFoldDB" id="A0A5B9WA34"/>
<gene>
    <name evidence="3" type="primary">treY</name>
    <name evidence="3" type="ORF">OJF2_57110</name>
</gene>
<protein>
    <submittedName>
        <fullName evidence="3">Maltooligosyl trehalose synthase</fullName>
        <ecNumber evidence="3">5.4.99.15</ecNumber>
    </submittedName>
</protein>
<name>A0A5B9WA34_9BACT</name>
<keyword evidence="4" id="KW-1185">Reference proteome</keyword>
<dbReference type="Gene3D" id="3.20.20.80">
    <property type="entry name" value="Glycosidases"/>
    <property type="match status" value="4"/>
</dbReference>
<dbReference type="InterPro" id="IPR012767">
    <property type="entry name" value="Trehalose_TreY"/>
</dbReference>
<feature type="domain" description="Glycosyl hydrolase family 13 catalytic" evidence="2">
    <location>
        <begin position="54"/>
        <end position="539"/>
    </location>
</feature>
<feature type="region of interest" description="Disordered" evidence="1">
    <location>
        <begin position="1"/>
        <end position="29"/>
    </location>
</feature>
<reference evidence="3 4" key="1">
    <citation type="submission" date="2019-08" db="EMBL/GenBank/DDBJ databases">
        <title>Deep-cultivation of Planctomycetes and their phenomic and genomic characterization uncovers novel biology.</title>
        <authorList>
            <person name="Wiegand S."/>
            <person name="Jogler M."/>
            <person name="Boedeker C."/>
            <person name="Pinto D."/>
            <person name="Vollmers J."/>
            <person name="Rivas-Marin E."/>
            <person name="Kohn T."/>
            <person name="Peeters S.H."/>
            <person name="Heuer A."/>
            <person name="Rast P."/>
            <person name="Oberbeckmann S."/>
            <person name="Bunk B."/>
            <person name="Jeske O."/>
            <person name="Meyerdierks A."/>
            <person name="Storesund J.E."/>
            <person name="Kallscheuer N."/>
            <person name="Luecker S."/>
            <person name="Lage O.M."/>
            <person name="Pohl T."/>
            <person name="Merkel B.J."/>
            <person name="Hornburger P."/>
            <person name="Mueller R.-W."/>
            <person name="Bruemmer F."/>
            <person name="Labrenz M."/>
            <person name="Spormann A.M."/>
            <person name="Op den Camp H."/>
            <person name="Overmann J."/>
            <person name="Amann R."/>
            <person name="Jetten M.S.M."/>
            <person name="Mascher T."/>
            <person name="Medema M.H."/>
            <person name="Devos D.P."/>
            <person name="Kaster A.-K."/>
            <person name="Ovreas L."/>
            <person name="Rohde M."/>
            <person name="Galperin M.Y."/>
            <person name="Jogler C."/>
        </authorList>
    </citation>
    <scope>NUCLEOTIDE SEQUENCE [LARGE SCALE GENOMIC DNA]</scope>
    <source>
        <strain evidence="3 4">OJF2</strain>
    </source>
</reference>
<dbReference type="SMART" id="SM00642">
    <property type="entry name" value="Aamy"/>
    <property type="match status" value="1"/>
</dbReference>
<dbReference type="GO" id="GO:0030980">
    <property type="term" value="P:alpha-glucan catabolic process"/>
    <property type="evidence" value="ECO:0007669"/>
    <property type="project" value="TreeGrafter"/>
</dbReference>
<evidence type="ECO:0000259" key="2">
    <source>
        <dbReference type="SMART" id="SM00642"/>
    </source>
</evidence>
<evidence type="ECO:0000313" key="3">
    <source>
        <dbReference type="EMBL" id="QEH37124.1"/>
    </source>
</evidence>